<dbReference type="InterPro" id="IPR036873">
    <property type="entry name" value="Rhodanese-like_dom_sf"/>
</dbReference>
<accession>A0AAV2WHF2</accession>
<dbReference type="PANTHER" id="PTHR43031">
    <property type="entry name" value="FAD-DEPENDENT OXIDOREDUCTASE"/>
    <property type="match status" value="1"/>
</dbReference>
<dbReference type="InterPro" id="IPR001763">
    <property type="entry name" value="Rhodanese-like_dom"/>
</dbReference>
<protein>
    <submittedName>
        <fullName evidence="2">Rhodanese domain-containing protein</fullName>
    </submittedName>
</protein>
<dbReference type="PROSITE" id="PS50206">
    <property type="entry name" value="RHODANESE_3"/>
    <property type="match status" value="1"/>
</dbReference>
<dbReference type="CDD" id="cd00158">
    <property type="entry name" value="RHOD"/>
    <property type="match status" value="1"/>
</dbReference>
<evidence type="ECO:0000313" key="3">
    <source>
        <dbReference type="Proteomes" id="UP000028864"/>
    </source>
</evidence>
<dbReference type="SUPFAM" id="SSF52821">
    <property type="entry name" value="Rhodanese/Cell cycle control phosphatase"/>
    <property type="match status" value="1"/>
</dbReference>
<feature type="domain" description="Rhodanese" evidence="1">
    <location>
        <begin position="30"/>
        <end position="117"/>
    </location>
</feature>
<dbReference type="AlphaFoldDB" id="A0AAV2WHF2"/>
<evidence type="ECO:0000259" key="1">
    <source>
        <dbReference type="PROSITE" id="PS50206"/>
    </source>
</evidence>
<evidence type="ECO:0000313" key="2">
    <source>
        <dbReference type="EMBL" id="CDQ43615.1"/>
    </source>
</evidence>
<organism evidence="2 3">
    <name type="scientific">Mycolicibacterium neoaurum</name>
    <name type="common">Mycobacterium neoaurum</name>
    <dbReference type="NCBI Taxonomy" id="1795"/>
    <lineage>
        <taxon>Bacteria</taxon>
        <taxon>Bacillati</taxon>
        <taxon>Actinomycetota</taxon>
        <taxon>Actinomycetes</taxon>
        <taxon>Mycobacteriales</taxon>
        <taxon>Mycobacteriaceae</taxon>
        <taxon>Mycolicibacterium</taxon>
    </lineage>
</organism>
<dbReference type="SMART" id="SM00450">
    <property type="entry name" value="RHOD"/>
    <property type="match status" value="1"/>
</dbReference>
<dbReference type="Gene3D" id="3.40.250.10">
    <property type="entry name" value="Rhodanese-like domain"/>
    <property type="match status" value="1"/>
</dbReference>
<dbReference type="PANTHER" id="PTHR43031:SF17">
    <property type="entry name" value="SULFURTRANSFERASE YTWF-RELATED"/>
    <property type="match status" value="1"/>
</dbReference>
<proteinExistence type="predicted"/>
<dbReference type="Proteomes" id="UP000028864">
    <property type="component" value="Unassembled WGS sequence"/>
</dbReference>
<gene>
    <name evidence="2" type="ORF">BN1047_01486</name>
</gene>
<name>A0AAV2WHF2_MYCNE</name>
<reference evidence="2" key="2">
    <citation type="submission" date="2015-09" db="EMBL/GenBank/DDBJ databases">
        <title>Draft genome sequence of Mycobacterium neoaurum DSM 44074.</title>
        <authorList>
            <person name="Croce O."/>
            <person name="Robert C."/>
            <person name="Raoult D."/>
            <person name="Drancourt M."/>
        </authorList>
    </citation>
    <scope>NUCLEOTIDE SEQUENCE</scope>
    <source>
        <strain evidence="2">DSM 44074</strain>
    </source>
</reference>
<dbReference type="InterPro" id="IPR050229">
    <property type="entry name" value="GlpE_sulfurtransferase"/>
</dbReference>
<dbReference type="EMBL" id="LK021337">
    <property type="protein sequence ID" value="CDQ43615.1"/>
    <property type="molecule type" value="Genomic_DNA"/>
</dbReference>
<sequence length="119" mass="12786">MRGRPCHASMVGMSDGDVQQIEVGQLPAEFGADAVLLDVREDDEWQSGHIVGAQHIPMGDVPVRIDEIDRDATLYVICHAGGRSQRVAQYLARNGFDPINVSGGMLSWVQAGRPVSSGS</sequence>
<dbReference type="Pfam" id="PF00581">
    <property type="entry name" value="Rhodanese"/>
    <property type="match status" value="1"/>
</dbReference>
<reference evidence="2" key="1">
    <citation type="submission" date="2014-05" db="EMBL/GenBank/DDBJ databases">
        <authorList>
            <person name="Urmite Genomes"/>
        </authorList>
    </citation>
    <scope>NUCLEOTIDE SEQUENCE</scope>
    <source>
        <strain evidence="2">DSM 44074</strain>
    </source>
</reference>